<keyword evidence="3" id="KW-1185">Reference proteome</keyword>
<name>A0A165D7F1_9BASI</name>
<dbReference type="AlphaFoldDB" id="A0A165D7F1"/>
<sequence length="331" mass="36941">MHLRASANLTPPDRQRPQELQPETFPSRVIPTPSQLLTQVWGERFHEFWRWMRLVGIKAALSCIWILAPADDERHQLSRDWQAMPVSNIHYILFSVIIIEMNRQERSGRPLDAIRVGHDLVYQFMKAYLRWRRTGDMPQLQSGQPLPANQTMLDYVATARQGLSTAGQFEQCDQSRSTLMSSTIPPSELTRLAFFPVTLQPGAHAIPTRSSPLERLQQDVSDSGDLDLLMTSDQAGEVMQVVRGILQNFSIPDTLGYALPGTAFLGLYADMQVPVQVPLPDVSDELPSAFHMYFYDLGSNVAVWSTLDFSEGEGGDITAIGLLDGDAPSGS</sequence>
<evidence type="ECO:0000313" key="3">
    <source>
        <dbReference type="Proteomes" id="UP000076842"/>
    </source>
</evidence>
<feature type="region of interest" description="Disordered" evidence="1">
    <location>
        <begin position="1"/>
        <end position="27"/>
    </location>
</feature>
<organism evidence="2 3">
    <name type="scientific">Calocera cornea HHB12733</name>
    <dbReference type="NCBI Taxonomy" id="1353952"/>
    <lineage>
        <taxon>Eukaryota</taxon>
        <taxon>Fungi</taxon>
        <taxon>Dikarya</taxon>
        <taxon>Basidiomycota</taxon>
        <taxon>Agaricomycotina</taxon>
        <taxon>Dacrymycetes</taxon>
        <taxon>Dacrymycetales</taxon>
        <taxon>Dacrymycetaceae</taxon>
        <taxon>Calocera</taxon>
    </lineage>
</organism>
<dbReference type="Proteomes" id="UP000076842">
    <property type="component" value="Unassembled WGS sequence"/>
</dbReference>
<reference evidence="2 3" key="1">
    <citation type="journal article" date="2016" name="Mol. Biol. Evol.">
        <title>Comparative Genomics of Early-Diverging Mushroom-Forming Fungi Provides Insights into the Origins of Lignocellulose Decay Capabilities.</title>
        <authorList>
            <person name="Nagy L.G."/>
            <person name="Riley R."/>
            <person name="Tritt A."/>
            <person name="Adam C."/>
            <person name="Daum C."/>
            <person name="Floudas D."/>
            <person name="Sun H."/>
            <person name="Yadav J.S."/>
            <person name="Pangilinan J."/>
            <person name="Larsson K.H."/>
            <person name="Matsuura K."/>
            <person name="Barry K."/>
            <person name="Labutti K."/>
            <person name="Kuo R."/>
            <person name="Ohm R.A."/>
            <person name="Bhattacharya S.S."/>
            <person name="Shirouzu T."/>
            <person name="Yoshinaga Y."/>
            <person name="Martin F.M."/>
            <person name="Grigoriev I.V."/>
            <person name="Hibbett D.S."/>
        </authorList>
    </citation>
    <scope>NUCLEOTIDE SEQUENCE [LARGE SCALE GENOMIC DNA]</scope>
    <source>
        <strain evidence="2 3">HHB12733</strain>
    </source>
</reference>
<proteinExistence type="predicted"/>
<protein>
    <submittedName>
        <fullName evidence="2">Uncharacterized protein</fullName>
    </submittedName>
</protein>
<accession>A0A165D7F1</accession>
<evidence type="ECO:0000256" key="1">
    <source>
        <dbReference type="SAM" id="MobiDB-lite"/>
    </source>
</evidence>
<gene>
    <name evidence="2" type="ORF">CALCODRAFT_512172</name>
</gene>
<dbReference type="InParanoid" id="A0A165D7F1"/>
<dbReference type="EMBL" id="KV424073">
    <property type="protein sequence ID" value="KZT52231.1"/>
    <property type="molecule type" value="Genomic_DNA"/>
</dbReference>
<dbReference type="OrthoDB" id="3406764at2759"/>
<evidence type="ECO:0000313" key="2">
    <source>
        <dbReference type="EMBL" id="KZT52231.1"/>
    </source>
</evidence>